<organism evidence="2 3">
    <name type="scientific">Candidatus Sungbacteria bacterium RIFCSPHIGHO2_02_FULL_47_11</name>
    <dbReference type="NCBI Taxonomy" id="1802270"/>
    <lineage>
        <taxon>Bacteria</taxon>
        <taxon>Candidatus Sungiibacteriota</taxon>
    </lineage>
</organism>
<keyword evidence="1" id="KW-1133">Transmembrane helix</keyword>
<evidence type="ECO:0008006" key="4">
    <source>
        <dbReference type="Google" id="ProtNLM"/>
    </source>
</evidence>
<dbReference type="AlphaFoldDB" id="A0A1G2KKN7"/>
<sequence length="190" mass="21691">MPKMNSYHIKILIKIALVASAFVLFYFFVQAPRSAKLKYLAAQLRSLQEQIQQIESVVAQGRTLQEGVKLFQQSRKNIDSKFPAKEEEGLKGLSDLAHRFDMEITSFKSTPRALFLLPNHEKVEIEGKACHVVYVSVEMKGTYGQLIQYIQSLKESLPAYVSVEKLRIIRDGTSSDRLSIFIDFNLYLLS</sequence>
<dbReference type="STRING" id="1802270.A3C07_04135"/>
<keyword evidence="1" id="KW-0812">Transmembrane</keyword>
<dbReference type="InterPro" id="IPR014717">
    <property type="entry name" value="Transl_elong_EF1B/ribsomal_bS6"/>
</dbReference>
<dbReference type="Proteomes" id="UP000179023">
    <property type="component" value="Unassembled WGS sequence"/>
</dbReference>
<keyword evidence="1" id="KW-0472">Membrane</keyword>
<dbReference type="EMBL" id="MHQI01000029">
    <property type="protein sequence ID" value="OGZ99997.1"/>
    <property type="molecule type" value="Genomic_DNA"/>
</dbReference>
<evidence type="ECO:0000313" key="3">
    <source>
        <dbReference type="Proteomes" id="UP000179023"/>
    </source>
</evidence>
<name>A0A1G2KKN7_9BACT</name>
<protein>
    <recommendedName>
        <fullName evidence="4">Pilus assembly protein PilO</fullName>
    </recommendedName>
</protein>
<proteinExistence type="predicted"/>
<gene>
    <name evidence="2" type="ORF">A3C07_04135</name>
</gene>
<feature type="transmembrane region" description="Helical" evidence="1">
    <location>
        <begin position="12"/>
        <end position="29"/>
    </location>
</feature>
<reference evidence="2 3" key="1">
    <citation type="journal article" date="2016" name="Nat. Commun.">
        <title>Thousands of microbial genomes shed light on interconnected biogeochemical processes in an aquifer system.</title>
        <authorList>
            <person name="Anantharaman K."/>
            <person name="Brown C.T."/>
            <person name="Hug L.A."/>
            <person name="Sharon I."/>
            <person name="Castelle C.J."/>
            <person name="Probst A.J."/>
            <person name="Thomas B.C."/>
            <person name="Singh A."/>
            <person name="Wilkins M.J."/>
            <person name="Karaoz U."/>
            <person name="Brodie E.L."/>
            <person name="Williams K.H."/>
            <person name="Hubbard S.S."/>
            <person name="Banfield J.F."/>
        </authorList>
    </citation>
    <scope>NUCLEOTIDE SEQUENCE [LARGE SCALE GENOMIC DNA]</scope>
</reference>
<evidence type="ECO:0000313" key="2">
    <source>
        <dbReference type="EMBL" id="OGZ99997.1"/>
    </source>
</evidence>
<comment type="caution">
    <text evidence="2">The sequence shown here is derived from an EMBL/GenBank/DDBJ whole genome shotgun (WGS) entry which is preliminary data.</text>
</comment>
<accession>A0A1G2KKN7</accession>
<evidence type="ECO:0000256" key="1">
    <source>
        <dbReference type="SAM" id="Phobius"/>
    </source>
</evidence>
<dbReference type="Gene3D" id="3.30.70.60">
    <property type="match status" value="1"/>
</dbReference>